<keyword evidence="5" id="KW-1185">Reference proteome</keyword>
<feature type="compositionally biased region" description="Polar residues" evidence="2">
    <location>
        <begin position="159"/>
        <end position="174"/>
    </location>
</feature>
<protein>
    <recommendedName>
        <fullName evidence="3">BZIP domain-containing protein</fullName>
    </recommendedName>
</protein>
<feature type="coiled-coil region" evidence="1">
    <location>
        <begin position="204"/>
        <end position="251"/>
    </location>
</feature>
<dbReference type="AlphaFoldDB" id="A0A3N4L9J0"/>
<dbReference type="PROSITE" id="PS00036">
    <property type="entry name" value="BZIP_BASIC"/>
    <property type="match status" value="1"/>
</dbReference>
<keyword evidence="1" id="KW-0175">Coiled coil</keyword>
<evidence type="ECO:0000313" key="4">
    <source>
        <dbReference type="EMBL" id="RPB14675.1"/>
    </source>
</evidence>
<dbReference type="InterPro" id="IPR046347">
    <property type="entry name" value="bZIP_sf"/>
</dbReference>
<proteinExistence type="predicted"/>
<dbReference type="OrthoDB" id="1939598at2759"/>
<gene>
    <name evidence="4" type="ORF">P167DRAFT_572400</name>
</gene>
<sequence length="275" mass="29927">MSAPGGGLQDLNALPLPSTDIDDTDVAFNPDDLAIFTNTRFFDFDIGPDDRRNHNREGGETGRTDLIDPELKNGGMDFLNDFDPYGYDTYPFGPTQPSPSSPNIDRSFTPSTISPSTRNRPVQPLAPPPPPPTAPQSEASSPGQSPYPSRSNMRARKASTASSSDHIQSPSSEQFGDESVSRVGAAVDEDKRRRNTAASARFRVKKKEKEAQLAKDAKDAAEKVRLMEARIKKLEEQNEWLKSLLLEKKRAVPAVTKDGDGGSTPSGNDKGEVLK</sequence>
<feature type="compositionally biased region" description="Polar residues" evidence="2">
    <location>
        <begin position="143"/>
        <end position="152"/>
    </location>
</feature>
<feature type="compositionally biased region" description="Pro residues" evidence="2">
    <location>
        <begin position="124"/>
        <end position="134"/>
    </location>
</feature>
<dbReference type="GO" id="GO:0003700">
    <property type="term" value="F:DNA-binding transcription factor activity"/>
    <property type="evidence" value="ECO:0007669"/>
    <property type="project" value="InterPro"/>
</dbReference>
<dbReference type="STRING" id="1392247.A0A3N4L9J0"/>
<dbReference type="CDD" id="cd14705">
    <property type="entry name" value="bZIP_Zip1"/>
    <property type="match status" value="1"/>
</dbReference>
<dbReference type="InParanoid" id="A0A3N4L9J0"/>
<feature type="region of interest" description="Disordered" evidence="2">
    <location>
        <begin position="1"/>
        <end position="23"/>
    </location>
</feature>
<feature type="domain" description="BZIP" evidence="3">
    <location>
        <begin position="191"/>
        <end position="205"/>
    </location>
</feature>
<dbReference type="Pfam" id="PF07716">
    <property type="entry name" value="bZIP_2"/>
    <property type="match status" value="1"/>
</dbReference>
<accession>A0A3N4L9J0</accession>
<evidence type="ECO:0000313" key="5">
    <source>
        <dbReference type="Proteomes" id="UP000277580"/>
    </source>
</evidence>
<feature type="region of interest" description="Disordered" evidence="2">
    <location>
        <begin position="44"/>
        <end position="203"/>
    </location>
</feature>
<feature type="compositionally biased region" description="Basic and acidic residues" evidence="2">
    <location>
        <begin position="48"/>
        <end position="71"/>
    </location>
</feature>
<dbReference type="Gene3D" id="1.20.5.170">
    <property type="match status" value="1"/>
</dbReference>
<feature type="region of interest" description="Disordered" evidence="2">
    <location>
        <begin position="254"/>
        <end position="275"/>
    </location>
</feature>
<name>A0A3N4L9J0_9PEZI</name>
<evidence type="ECO:0000256" key="2">
    <source>
        <dbReference type="SAM" id="MobiDB-lite"/>
    </source>
</evidence>
<dbReference type="InterPro" id="IPR004827">
    <property type="entry name" value="bZIP"/>
</dbReference>
<dbReference type="EMBL" id="ML119117">
    <property type="protein sequence ID" value="RPB14675.1"/>
    <property type="molecule type" value="Genomic_DNA"/>
</dbReference>
<evidence type="ECO:0000256" key="1">
    <source>
        <dbReference type="SAM" id="Coils"/>
    </source>
</evidence>
<feature type="compositionally biased region" description="Polar residues" evidence="2">
    <location>
        <begin position="101"/>
        <end position="120"/>
    </location>
</feature>
<reference evidence="4 5" key="1">
    <citation type="journal article" date="2018" name="Nat. Ecol. Evol.">
        <title>Pezizomycetes genomes reveal the molecular basis of ectomycorrhizal truffle lifestyle.</title>
        <authorList>
            <person name="Murat C."/>
            <person name="Payen T."/>
            <person name="Noel B."/>
            <person name="Kuo A."/>
            <person name="Morin E."/>
            <person name="Chen J."/>
            <person name="Kohler A."/>
            <person name="Krizsan K."/>
            <person name="Balestrini R."/>
            <person name="Da Silva C."/>
            <person name="Montanini B."/>
            <person name="Hainaut M."/>
            <person name="Levati E."/>
            <person name="Barry K.W."/>
            <person name="Belfiori B."/>
            <person name="Cichocki N."/>
            <person name="Clum A."/>
            <person name="Dockter R.B."/>
            <person name="Fauchery L."/>
            <person name="Guy J."/>
            <person name="Iotti M."/>
            <person name="Le Tacon F."/>
            <person name="Lindquist E.A."/>
            <person name="Lipzen A."/>
            <person name="Malagnac F."/>
            <person name="Mello A."/>
            <person name="Molinier V."/>
            <person name="Miyauchi S."/>
            <person name="Poulain J."/>
            <person name="Riccioni C."/>
            <person name="Rubini A."/>
            <person name="Sitrit Y."/>
            <person name="Splivallo R."/>
            <person name="Traeger S."/>
            <person name="Wang M."/>
            <person name="Zifcakova L."/>
            <person name="Wipf D."/>
            <person name="Zambonelli A."/>
            <person name="Paolocci F."/>
            <person name="Nowrousian M."/>
            <person name="Ottonello S."/>
            <person name="Baldrian P."/>
            <person name="Spatafora J.W."/>
            <person name="Henrissat B."/>
            <person name="Nagy L.G."/>
            <person name="Aury J.M."/>
            <person name="Wincker P."/>
            <person name="Grigoriev I.V."/>
            <person name="Bonfante P."/>
            <person name="Martin F.M."/>
        </authorList>
    </citation>
    <scope>NUCLEOTIDE SEQUENCE [LARGE SCALE GENOMIC DNA]</scope>
    <source>
        <strain evidence="4 5">CCBAS932</strain>
    </source>
</reference>
<dbReference type="Proteomes" id="UP000277580">
    <property type="component" value="Unassembled WGS sequence"/>
</dbReference>
<dbReference type="SUPFAM" id="SSF57959">
    <property type="entry name" value="Leucine zipper domain"/>
    <property type="match status" value="1"/>
</dbReference>
<organism evidence="4 5">
    <name type="scientific">Morchella conica CCBAS932</name>
    <dbReference type="NCBI Taxonomy" id="1392247"/>
    <lineage>
        <taxon>Eukaryota</taxon>
        <taxon>Fungi</taxon>
        <taxon>Dikarya</taxon>
        <taxon>Ascomycota</taxon>
        <taxon>Pezizomycotina</taxon>
        <taxon>Pezizomycetes</taxon>
        <taxon>Pezizales</taxon>
        <taxon>Morchellaceae</taxon>
        <taxon>Morchella</taxon>
    </lineage>
</organism>
<evidence type="ECO:0000259" key="3">
    <source>
        <dbReference type="PROSITE" id="PS00036"/>
    </source>
</evidence>